<proteinExistence type="inferred from homology"/>
<dbReference type="GO" id="GO:0032259">
    <property type="term" value="P:methylation"/>
    <property type="evidence" value="ECO:0007669"/>
    <property type="project" value="UniProtKB-KW"/>
</dbReference>
<dbReference type="AlphaFoldDB" id="A0A4R6WP30"/>
<evidence type="ECO:0000256" key="4">
    <source>
        <dbReference type="PIRNR" id="PIRNR037567"/>
    </source>
</evidence>
<keyword evidence="2 6" id="KW-0489">Methyltransferase</keyword>
<feature type="region of interest" description="Disordered" evidence="5">
    <location>
        <begin position="1"/>
        <end position="31"/>
    </location>
</feature>
<evidence type="ECO:0000256" key="1">
    <source>
        <dbReference type="ARBA" id="ARBA00007137"/>
    </source>
</evidence>
<dbReference type="EMBL" id="SNYW01000010">
    <property type="protein sequence ID" value="TDQ80851.1"/>
    <property type="molecule type" value="Genomic_DNA"/>
</dbReference>
<organism evidence="6 7">
    <name type="scientific">Dongia mobilis</name>
    <dbReference type="NCBI Taxonomy" id="578943"/>
    <lineage>
        <taxon>Bacteria</taxon>
        <taxon>Pseudomonadati</taxon>
        <taxon>Pseudomonadota</taxon>
        <taxon>Alphaproteobacteria</taxon>
        <taxon>Rhodospirillales</taxon>
        <taxon>Dongiaceae</taxon>
        <taxon>Dongia</taxon>
    </lineage>
</organism>
<evidence type="ECO:0000313" key="6">
    <source>
        <dbReference type="EMBL" id="TDQ80851.1"/>
    </source>
</evidence>
<protein>
    <recommendedName>
        <fullName evidence="4">Methyltransferase</fullName>
        <ecNumber evidence="4">2.1.1.-</ecNumber>
    </recommendedName>
</protein>
<dbReference type="RefSeq" id="WP_133614193.1">
    <property type="nucleotide sequence ID" value="NZ_SNYW01000010.1"/>
</dbReference>
<gene>
    <name evidence="6" type="ORF">A8950_2719</name>
</gene>
<dbReference type="EC" id="2.1.1.-" evidence="4"/>
<dbReference type="GO" id="GO:0015948">
    <property type="term" value="P:methanogenesis"/>
    <property type="evidence" value="ECO:0007669"/>
    <property type="project" value="UniProtKB-UniRule"/>
</dbReference>
<evidence type="ECO:0000313" key="7">
    <source>
        <dbReference type="Proteomes" id="UP000295783"/>
    </source>
</evidence>
<dbReference type="InterPro" id="IPR010426">
    <property type="entry name" value="MTTB_MeTrfase"/>
</dbReference>
<evidence type="ECO:0000256" key="3">
    <source>
        <dbReference type="ARBA" id="ARBA00022679"/>
    </source>
</evidence>
<evidence type="ECO:0000256" key="5">
    <source>
        <dbReference type="SAM" id="MobiDB-lite"/>
    </source>
</evidence>
<dbReference type="Pfam" id="PF06253">
    <property type="entry name" value="MTTB"/>
    <property type="match status" value="1"/>
</dbReference>
<reference evidence="6 7" key="1">
    <citation type="submission" date="2019-03" db="EMBL/GenBank/DDBJ databases">
        <title>Genomic Encyclopedia of Type Strains, Phase III (KMG-III): the genomes of soil and plant-associated and newly described type strains.</title>
        <authorList>
            <person name="Whitman W."/>
        </authorList>
    </citation>
    <scope>NUCLEOTIDE SEQUENCE [LARGE SCALE GENOMIC DNA]</scope>
    <source>
        <strain evidence="6 7">CGMCC 1.7660</strain>
    </source>
</reference>
<dbReference type="GO" id="GO:0008168">
    <property type="term" value="F:methyltransferase activity"/>
    <property type="evidence" value="ECO:0007669"/>
    <property type="project" value="UniProtKB-KW"/>
</dbReference>
<dbReference type="Proteomes" id="UP000295783">
    <property type="component" value="Unassembled WGS sequence"/>
</dbReference>
<sequence length="525" mass="56538">MSSAEQIPEAVEGQPVTGRRTRGGADARRALRQKPTIVQNPYIVRKIPLVTVLDEEGLSIIERNADTILQEVGIEFRDEPEALELWKKAGADVKGTRIKFPRGLARSIIQKSAPKEYIQYARNPERNVQIGGNATVFAPVYGPPFVRDLDGGRRYATIADFQNFVKLAYMSPSIHHSGGTVCEPVDLPVNKRHLDMVYSHMKLSDKPFMGSVTAPERAEDTVEMAKILFGADFVAKNTVITSLINANSPMVWDGTMLGAMKVYARANQACITTPFILAGAMSPVTAAGTLAQVLAEVLAGAGTSQLYNPGAPVIFGVFASSISMQSGAPTFGTPEPTLVSLAAAQLARRLGIPFRTGGSLCGSKIADAQAAYESAQTLLPTLQAGTNFVLHGAGWLEGGLSAGYEKFIMDADQLGMMQTLARGIDLSENGQALDAIREVGPGSHFLGCSHTQANFETAFYRSNIADNNSFEQWEAEGSLDAAQRANKIFKRMLNEYEAPPLDPAVDEALQEYIARKKAAVPDSNV</sequence>
<comment type="caution">
    <text evidence="6">The sequence shown here is derived from an EMBL/GenBank/DDBJ whole genome shotgun (WGS) entry which is preliminary data.</text>
</comment>
<dbReference type="OrthoDB" id="5713681at2"/>
<dbReference type="PIRSF" id="PIRSF037567">
    <property type="entry name" value="MTTB_MeTrfase"/>
    <property type="match status" value="1"/>
</dbReference>
<dbReference type="Gene3D" id="3.20.20.480">
    <property type="entry name" value="Trimethylamine methyltransferase-like"/>
    <property type="match status" value="1"/>
</dbReference>
<evidence type="ECO:0000256" key="2">
    <source>
        <dbReference type="ARBA" id="ARBA00022603"/>
    </source>
</evidence>
<name>A0A4R6WP30_9PROT</name>
<dbReference type="InterPro" id="IPR038601">
    <property type="entry name" value="MttB-like_sf"/>
</dbReference>
<keyword evidence="3 4" id="KW-0808">Transferase</keyword>
<comment type="similarity">
    <text evidence="1 4">Belongs to the trimethylamine methyltransferase family.</text>
</comment>
<keyword evidence="7" id="KW-1185">Reference proteome</keyword>
<accession>A0A4R6WP30</accession>